<dbReference type="OrthoDB" id="10614871at2759"/>
<reference evidence="1 2" key="1">
    <citation type="submission" date="2018-11" db="EMBL/GenBank/DDBJ databases">
        <authorList>
            <consortium name="Pathogen Informatics"/>
        </authorList>
    </citation>
    <scope>NUCLEOTIDE SEQUENCE [LARGE SCALE GENOMIC DNA]</scope>
</reference>
<dbReference type="AlphaFoldDB" id="A0A3P7MQD2"/>
<accession>A0A3P7MQD2</accession>
<keyword evidence="2" id="KW-1185">Reference proteome</keyword>
<evidence type="ECO:0000313" key="1">
    <source>
        <dbReference type="EMBL" id="VDN28890.1"/>
    </source>
</evidence>
<proteinExistence type="predicted"/>
<dbReference type="Proteomes" id="UP000271889">
    <property type="component" value="Unassembled WGS sequence"/>
</dbReference>
<evidence type="ECO:0000313" key="2">
    <source>
        <dbReference type="Proteomes" id="UP000271889"/>
    </source>
</evidence>
<gene>
    <name evidence="1" type="ORF">CGOC_LOCUS11093</name>
</gene>
<dbReference type="EMBL" id="UYRV01114418">
    <property type="protein sequence ID" value="VDN28890.1"/>
    <property type="molecule type" value="Genomic_DNA"/>
</dbReference>
<sequence>MTLSSVRGPITIALRPLFLATVLPQENSCIKEAKANRGTAVSFHPLFLVMQSNTYRFVDKDDAMVVALRSSVHNLRPLEDVTLTVIKPVCEPEATRQVVKCRF</sequence>
<protein>
    <submittedName>
        <fullName evidence="1">Uncharacterized protein</fullName>
    </submittedName>
</protein>
<name>A0A3P7MQD2_CYLGO</name>
<organism evidence="1 2">
    <name type="scientific">Cylicostephanus goldi</name>
    <name type="common">Nematode worm</name>
    <dbReference type="NCBI Taxonomy" id="71465"/>
    <lineage>
        <taxon>Eukaryota</taxon>
        <taxon>Metazoa</taxon>
        <taxon>Ecdysozoa</taxon>
        <taxon>Nematoda</taxon>
        <taxon>Chromadorea</taxon>
        <taxon>Rhabditida</taxon>
        <taxon>Rhabditina</taxon>
        <taxon>Rhabditomorpha</taxon>
        <taxon>Strongyloidea</taxon>
        <taxon>Strongylidae</taxon>
        <taxon>Cylicostephanus</taxon>
    </lineage>
</organism>